<comment type="caution">
    <text evidence="1">The sequence shown here is derived from an EMBL/GenBank/DDBJ whole genome shotgun (WGS) entry which is preliminary data.</text>
</comment>
<evidence type="ECO:0000313" key="2">
    <source>
        <dbReference type="Proteomes" id="UP000241426"/>
    </source>
</evidence>
<sequence length="113" mass="12918">MINFEFSSNLKIRLGETNSLPIMKNNRLLYFMIVNQENLEIVSYNCDINGLNNLHHCLKRIDEDCGDNVLILCNWHGVEQSHTFVCDKSILMTKVLIALGSDFCDELCSGLSY</sequence>
<evidence type="ECO:0000313" key="1">
    <source>
        <dbReference type="EMBL" id="PSV00732.1"/>
    </source>
</evidence>
<gene>
    <name evidence="1" type="ORF">C9J27_06210</name>
</gene>
<name>A0A2T3KM04_9GAMM</name>
<organism evidence="1 2">
    <name type="scientific">Photobacterium kishitanii</name>
    <dbReference type="NCBI Taxonomy" id="318456"/>
    <lineage>
        <taxon>Bacteria</taxon>
        <taxon>Pseudomonadati</taxon>
        <taxon>Pseudomonadota</taxon>
        <taxon>Gammaproteobacteria</taxon>
        <taxon>Vibrionales</taxon>
        <taxon>Vibrionaceae</taxon>
        <taxon>Photobacterium</taxon>
    </lineage>
</organism>
<accession>A0A2T3KM04</accession>
<dbReference type="AlphaFoldDB" id="A0A2T3KM04"/>
<dbReference type="Proteomes" id="UP000241426">
    <property type="component" value="Unassembled WGS sequence"/>
</dbReference>
<proteinExistence type="predicted"/>
<reference evidence="1 2" key="1">
    <citation type="submission" date="2018-01" db="EMBL/GenBank/DDBJ databases">
        <title>Whole genome sequencing of Histamine producing bacteria.</title>
        <authorList>
            <person name="Butler K."/>
        </authorList>
    </citation>
    <scope>NUCLEOTIDE SEQUENCE [LARGE SCALE GENOMIC DNA]</scope>
    <source>
        <strain evidence="1 2">FS-7.2</strain>
    </source>
</reference>
<dbReference type="EMBL" id="PYNF01000003">
    <property type="protein sequence ID" value="PSV00732.1"/>
    <property type="molecule type" value="Genomic_DNA"/>
</dbReference>
<protein>
    <submittedName>
        <fullName evidence="1">Uncharacterized protein</fullName>
    </submittedName>
</protein>